<sequence length="284" mass="31024">MTRALRYGDLPNGLADKNEQDASGRLRTPRYPLGEVLALIPARSGSKGLPDKNITPVGGIPLLARAALAAKACDRVSRVVVSTDSPRYADIARAHGAEVPFLRPADLAQDRADLQDTFFHMLDGLHALDGCQPGALLVILPCYPFRTTADLERIMDRAEDSGAAVCMPGIRGPDRSAHWFLRDDQGRAVRRDLEGGCVAEGEAVYLRPCSFSLLRLPPWSLVHGRAACWADMLALRREWLVQAEAQGMLRNAPEVVEYGELTGLEVHDACDLAVLRRLEARGLL</sequence>
<dbReference type="AlphaFoldDB" id="M5Q283"/>
<dbReference type="OrthoDB" id="9805604at2"/>
<evidence type="ECO:0000313" key="3">
    <source>
        <dbReference type="Proteomes" id="UP000011922"/>
    </source>
</evidence>
<dbReference type="PANTHER" id="PTHR21485:SF3">
    <property type="entry name" value="N-ACYLNEURAMINATE CYTIDYLYLTRANSFERASE"/>
    <property type="match status" value="1"/>
</dbReference>
<dbReference type="Proteomes" id="UP000011922">
    <property type="component" value="Unassembled WGS sequence"/>
</dbReference>
<dbReference type="GO" id="GO:0008781">
    <property type="term" value="F:N-acylneuraminate cytidylyltransferase activity"/>
    <property type="evidence" value="ECO:0007669"/>
    <property type="project" value="TreeGrafter"/>
</dbReference>
<proteinExistence type="predicted"/>
<organism evidence="2 3">
    <name type="scientific">Desulfocurvibacter africanus PCS</name>
    <dbReference type="NCBI Taxonomy" id="1262666"/>
    <lineage>
        <taxon>Bacteria</taxon>
        <taxon>Pseudomonadati</taxon>
        <taxon>Thermodesulfobacteriota</taxon>
        <taxon>Desulfovibrionia</taxon>
        <taxon>Desulfovibrionales</taxon>
        <taxon>Desulfovibrionaceae</taxon>
        <taxon>Desulfocurvibacter</taxon>
    </lineage>
</organism>
<dbReference type="PATRIC" id="fig|1262666.3.peg.2060"/>
<dbReference type="PANTHER" id="PTHR21485">
    <property type="entry name" value="HAD SUPERFAMILY MEMBERS CMAS AND KDSC"/>
    <property type="match status" value="1"/>
</dbReference>
<reference evidence="2 3" key="1">
    <citation type="journal article" date="2013" name="Genome Announc.">
        <title>Draft Genome Sequence for Desulfovibrio africanus Strain PCS.</title>
        <authorList>
            <person name="Brown S.D."/>
            <person name="Utturkar S.M."/>
            <person name="Arkin A.P."/>
            <person name="Deutschbauer A.M."/>
            <person name="Elias D.A."/>
            <person name="Hazen T.C."/>
            <person name="Chakraborty R."/>
        </authorList>
    </citation>
    <scope>NUCLEOTIDE SEQUENCE [LARGE SCALE GENOMIC DNA]</scope>
    <source>
        <strain evidence="2 3">PCS</strain>
    </source>
</reference>
<evidence type="ECO:0000313" key="2">
    <source>
        <dbReference type="EMBL" id="EMG37198.1"/>
    </source>
</evidence>
<dbReference type="InterPro" id="IPR003329">
    <property type="entry name" value="Cytidylyl_trans"/>
</dbReference>
<dbReference type="EMBL" id="AOSV01000020">
    <property type="protein sequence ID" value="EMG37198.1"/>
    <property type="molecule type" value="Genomic_DNA"/>
</dbReference>
<name>M5Q283_DESAF</name>
<dbReference type="Pfam" id="PF02348">
    <property type="entry name" value="CTP_transf_3"/>
    <property type="match status" value="1"/>
</dbReference>
<protein>
    <submittedName>
        <fullName evidence="2">CMP-N-acetylneuraminic acid synthetase</fullName>
    </submittedName>
</protein>
<dbReference type="InterPro" id="IPR029044">
    <property type="entry name" value="Nucleotide-diphossugar_trans"/>
</dbReference>
<dbReference type="SUPFAM" id="SSF53448">
    <property type="entry name" value="Nucleotide-diphospho-sugar transferases"/>
    <property type="match status" value="1"/>
</dbReference>
<evidence type="ECO:0000256" key="1">
    <source>
        <dbReference type="SAM" id="MobiDB-lite"/>
    </source>
</evidence>
<feature type="region of interest" description="Disordered" evidence="1">
    <location>
        <begin position="1"/>
        <end position="27"/>
    </location>
</feature>
<dbReference type="InterPro" id="IPR050793">
    <property type="entry name" value="CMP-NeuNAc_synthase"/>
</dbReference>
<dbReference type="RefSeq" id="WP_005986796.1">
    <property type="nucleotide sequence ID" value="NZ_AOSV01000020.1"/>
</dbReference>
<dbReference type="Gene3D" id="3.90.550.10">
    <property type="entry name" value="Spore Coat Polysaccharide Biosynthesis Protein SpsA, Chain A"/>
    <property type="match status" value="1"/>
</dbReference>
<comment type="caution">
    <text evidence="2">The sequence shown here is derived from an EMBL/GenBank/DDBJ whole genome shotgun (WGS) entry which is preliminary data.</text>
</comment>
<gene>
    <name evidence="2" type="ORF">PCS_02036</name>
</gene>
<accession>M5Q283</accession>